<keyword evidence="2" id="KW-1185">Reference proteome</keyword>
<evidence type="ECO:0000313" key="1">
    <source>
        <dbReference type="EMBL" id="CEL53278.1"/>
    </source>
</evidence>
<name>A0A0B7FAM1_THACB</name>
<accession>A0A0B7FAM1</accession>
<gene>
    <name evidence="1" type="ORF">RSOLAG1IB_06245</name>
</gene>
<dbReference type="AlphaFoldDB" id="A0A0B7FAM1"/>
<evidence type="ECO:0000313" key="2">
    <source>
        <dbReference type="Proteomes" id="UP000059188"/>
    </source>
</evidence>
<dbReference type="Proteomes" id="UP000059188">
    <property type="component" value="Unassembled WGS sequence"/>
</dbReference>
<proteinExistence type="predicted"/>
<reference evidence="1 2" key="1">
    <citation type="submission" date="2014-11" db="EMBL/GenBank/DDBJ databases">
        <authorList>
            <person name="Wibberg Daniel"/>
        </authorList>
    </citation>
    <scope>NUCLEOTIDE SEQUENCE [LARGE SCALE GENOMIC DNA]</scope>
    <source>
        <strain evidence="1">Rhizoctonia solani AG1-IB 7/3/14</strain>
    </source>
</reference>
<sequence>MKQGYRSLGLLVRSSEVAKSIPAGRNCRTQVCSFATERAEVAKLIMGRIGRGVRHLICNVVDIGYRYSLRRLSAWPLSSIQPSASPKGSRSCVGLSFHVFLRFPPAHTLE</sequence>
<dbReference type="EMBL" id="LN679111">
    <property type="protein sequence ID" value="CEL53278.1"/>
    <property type="molecule type" value="Genomic_DNA"/>
</dbReference>
<organism evidence="1 2">
    <name type="scientific">Thanatephorus cucumeris (strain AG1-IB / isolate 7/3/14)</name>
    <name type="common">Lettuce bottom rot fungus</name>
    <name type="synonym">Rhizoctonia solani</name>
    <dbReference type="NCBI Taxonomy" id="1108050"/>
    <lineage>
        <taxon>Eukaryota</taxon>
        <taxon>Fungi</taxon>
        <taxon>Dikarya</taxon>
        <taxon>Basidiomycota</taxon>
        <taxon>Agaricomycotina</taxon>
        <taxon>Agaricomycetes</taxon>
        <taxon>Cantharellales</taxon>
        <taxon>Ceratobasidiaceae</taxon>
        <taxon>Rhizoctonia</taxon>
        <taxon>Rhizoctonia solani AG-1</taxon>
    </lineage>
</organism>
<protein>
    <submittedName>
        <fullName evidence="1">Uncharacterized protein</fullName>
    </submittedName>
</protein>